<dbReference type="Pfam" id="PF01237">
    <property type="entry name" value="Oxysterol_BP"/>
    <property type="match status" value="1"/>
</dbReference>
<dbReference type="Pfam" id="PF15409">
    <property type="entry name" value="PH_8"/>
    <property type="match status" value="1"/>
</dbReference>
<feature type="compositionally biased region" description="Polar residues" evidence="5">
    <location>
        <begin position="204"/>
        <end position="215"/>
    </location>
</feature>
<keyword evidence="2" id="KW-0813">Transport</keyword>
<dbReference type="EMBL" id="CALTRL010006339">
    <property type="protein sequence ID" value="CAH7690572.1"/>
    <property type="molecule type" value="Genomic_DNA"/>
</dbReference>
<dbReference type="PANTHER" id="PTHR10972:SF203">
    <property type="entry name" value="OXYSTEROL-BINDING PROTEIN HOMOLOG 3"/>
    <property type="match status" value="1"/>
</dbReference>
<dbReference type="PANTHER" id="PTHR10972">
    <property type="entry name" value="OXYSTEROL-BINDING PROTEIN-RELATED"/>
    <property type="match status" value="1"/>
</dbReference>
<comment type="similarity">
    <text evidence="1">Belongs to the OSBP family.</text>
</comment>
<evidence type="ECO:0000256" key="3">
    <source>
        <dbReference type="ARBA" id="ARBA00023055"/>
    </source>
</evidence>
<feature type="compositionally biased region" description="Low complexity" evidence="5">
    <location>
        <begin position="216"/>
        <end position="242"/>
    </location>
</feature>
<dbReference type="GO" id="GO:0032541">
    <property type="term" value="C:cortical endoplasmic reticulum"/>
    <property type="evidence" value="ECO:0007669"/>
    <property type="project" value="TreeGrafter"/>
</dbReference>
<gene>
    <name evidence="7" type="ORF">PPACK8108_LOCUS25960</name>
</gene>
<evidence type="ECO:0000256" key="1">
    <source>
        <dbReference type="ARBA" id="ARBA00008842"/>
    </source>
</evidence>
<feature type="compositionally biased region" description="Low complexity" evidence="5">
    <location>
        <begin position="492"/>
        <end position="502"/>
    </location>
</feature>
<feature type="domain" description="PH" evidence="6">
    <location>
        <begin position="12"/>
        <end position="106"/>
    </location>
</feature>
<dbReference type="GO" id="GO:0005886">
    <property type="term" value="C:plasma membrane"/>
    <property type="evidence" value="ECO:0007669"/>
    <property type="project" value="TreeGrafter"/>
</dbReference>
<dbReference type="GO" id="GO:0030011">
    <property type="term" value="P:maintenance of cell polarity"/>
    <property type="evidence" value="ECO:0007669"/>
    <property type="project" value="TreeGrafter"/>
</dbReference>
<feature type="region of interest" description="Disordered" evidence="5">
    <location>
        <begin position="115"/>
        <end position="138"/>
    </location>
</feature>
<accession>A0AAV0BUV7</accession>
<feature type="compositionally biased region" description="Low complexity" evidence="5">
    <location>
        <begin position="188"/>
        <end position="201"/>
    </location>
</feature>
<evidence type="ECO:0000313" key="8">
    <source>
        <dbReference type="Proteomes" id="UP001153365"/>
    </source>
</evidence>
<dbReference type="InterPro" id="IPR037239">
    <property type="entry name" value="OSBP_sf"/>
</dbReference>
<keyword evidence="8" id="KW-1185">Reference proteome</keyword>
<evidence type="ECO:0000259" key="6">
    <source>
        <dbReference type="PROSITE" id="PS50003"/>
    </source>
</evidence>
<reference evidence="7" key="1">
    <citation type="submission" date="2022-06" db="EMBL/GenBank/DDBJ databases">
        <authorList>
            <consortium name="SYNGENTA / RWTH Aachen University"/>
        </authorList>
    </citation>
    <scope>NUCLEOTIDE SEQUENCE</scope>
</reference>
<dbReference type="SMART" id="SM00233">
    <property type="entry name" value="PH"/>
    <property type="match status" value="1"/>
</dbReference>
<feature type="compositionally biased region" description="Acidic residues" evidence="5">
    <location>
        <begin position="411"/>
        <end position="424"/>
    </location>
</feature>
<proteinExistence type="inferred from homology"/>
<dbReference type="GO" id="GO:0034727">
    <property type="term" value="P:piecemeal microautophagy of the nucleus"/>
    <property type="evidence" value="ECO:0007669"/>
    <property type="project" value="TreeGrafter"/>
</dbReference>
<feature type="region of interest" description="Disordered" evidence="5">
    <location>
        <begin position="461"/>
        <end position="509"/>
    </location>
</feature>
<dbReference type="InterPro" id="IPR011993">
    <property type="entry name" value="PH-like_dom_sf"/>
</dbReference>
<dbReference type="GO" id="GO:0035621">
    <property type="term" value="P:ER to Golgi ceramide transport"/>
    <property type="evidence" value="ECO:0007669"/>
    <property type="project" value="TreeGrafter"/>
</dbReference>
<comment type="caution">
    <text evidence="7">The sequence shown here is derived from an EMBL/GenBank/DDBJ whole genome shotgun (WGS) entry which is preliminary data.</text>
</comment>
<organism evidence="7 8">
    <name type="scientific">Phakopsora pachyrhizi</name>
    <name type="common">Asian soybean rust disease fungus</name>
    <dbReference type="NCBI Taxonomy" id="170000"/>
    <lineage>
        <taxon>Eukaryota</taxon>
        <taxon>Fungi</taxon>
        <taxon>Dikarya</taxon>
        <taxon>Basidiomycota</taxon>
        <taxon>Pucciniomycotina</taxon>
        <taxon>Pucciniomycetes</taxon>
        <taxon>Pucciniales</taxon>
        <taxon>Phakopsoraceae</taxon>
        <taxon>Phakopsora</taxon>
    </lineage>
</organism>
<feature type="region of interest" description="Disordered" evidence="5">
    <location>
        <begin position="705"/>
        <end position="728"/>
    </location>
</feature>
<feature type="compositionally biased region" description="Low complexity" evidence="5">
    <location>
        <begin position="322"/>
        <end position="378"/>
    </location>
</feature>
<dbReference type="Gene3D" id="2.40.160.120">
    <property type="match status" value="1"/>
</dbReference>
<name>A0AAV0BUV7_PHAPC</name>
<feature type="region of interest" description="Disordered" evidence="5">
    <location>
        <begin position="814"/>
        <end position="833"/>
    </location>
</feature>
<feature type="compositionally biased region" description="Basic residues" evidence="5">
    <location>
        <begin position="816"/>
        <end position="825"/>
    </location>
</feature>
<feature type="compositionally biased region" description="Acidic residues" evidence="5">
    <location>
        <begin position="467"/>
        <end position="478"/>
    </location>
</feature>
<dbReference type="AlphaFoldDB" id="A0AAV0BUV7"/>
<feature type="compositionally biased region" description="Basic and acidic residues" evidence="5">
    <location>
        <begin position="717"/>
        <end position="728"/>
    </location>
</feature>
<dbReference type="InterPro" id="IPR041680">
    <property type="entry name" value="PH_8"/>
</dbReference>
<dbReference type="GO" id="GO:0006887">
    <property type="term" value="P:exocytosis"/>
    <property type="evidence" value="ECO:0007669"/>
    <property type="project" value="TreeGrafter"/>
</dbReference>
<dbReference type="Proteomes" id="UP001153365">
    <property type="component" value="Unassembled WGS sequence"/>
</dbReference>
<dbReference type="GO" id="GO:0097038">
    <property type="term" value="C:perinuclear endoplasmic reticulum"/>
    <property type="evidence" value="ECO:0007669"/>
    <property type="project" value="TreeGrafter"/>
</dbReference>
<keyword evidence="3" id="KW-0445">Lipid transport</keyword>
<dbReference type="SUPFAM" id="SSF50729">
    <property type="entry name" value="PH domain-like"/>
    <property type="match status" value="1"/>
</dbReference>
<evidence type="ECO:0000256" key="2">
    <source>
        <dbReference type="ARBA" id="ARBA00022448"/>
    </source>
</evidence>
<feature type="region of interest" description="Disordered" evidence="5">
    <location>
        <begin position="309"/>
        <end position="433"/>
    </location>
</feature>
<dbReference type="GO" id="GO:0006897">
    <property type="term" value="P:endocytosis"/>
    <property type="evidence" value="ECO:0007669"/>
    <property type="project" value="TreeGrafter"/>
</dbReference>
<sequence>MEATDPSTLLGHPFLEGWMLKKKRKKMQGFARRYFYLSQEPALLSYSFSPNSRIRDSVLISLSSISISRKSRSIHIDSGGSLVMHIKTLNDNDFLRWTAALQSLASSALMERRRRRRRRIQQGRHTANEIPKSSELSISSISQAGPSVRPVEMSNLYHSVARMQAPLAALEAIQPQLQQLLKSHPIDSNSLSPPSSSLRPPANCLQNPSLTSHQLSSPNPSSSSSSTSSSSSNNRFSSVPSNTGNSDSSKHRKPRLIKTHLTTSAHNSSLPFDTQKVLRILSQSIEQLKVEQLNLVDLINLHRSSIVSQPKFSDRRNPDPNPTTTTSTPNTVNVSTKRLSRASLRNSSLSSSSPSSAYLTPTDSTTPKSRTRSSTITKANLPNATISESEPLAQPSKVVEGDHLNRSPSSSEEDEDEDEDEYCDGDSGSDNIFHDAAEDEDLMFVDLDVANAAVDTETELLSGADNGLDEESEEDSDSEFSSGGTEFDESNRLNNSSSSDNNLGGGCKGFETTIVRKEDNERRDSHENLEGRKDQMMTIRRRTELPATVSGEEFSVFSFFKKNVGKDLSQVSFPISFNEPLSALQKLCEEFEYVDQVLRKAVRSKEPVSRLVYVTAYVISGYSGTKNRVVRKPFNPMLGETYECIRPDKGFRFISEKVLHHPPSIAGYAEGEGFKVEVNLTARQKFWGQSVEIIQEGLNRLTIYKHDDEDEEEDERSDSKKSVGEDRGSKDVYVWDKPSSFVRNLMSGTKYLEHIGKVSIVNLNGTERSIIDFKAGTTFGGESSRNKVEAKVYDRDGKLSVTITGRWDSHLIKTSHNIKQKHKQQQQKDDEEEEGLIFKVNDLPKRSNEFYGFTKFAIELNEITDDLVGYLPDNDSRLRPDQRLFEQGKVEEAESIKRVLEENQRNRKKESKEMVSQWFEKDENGKDWIYKGGYFETREKGSKGFKELNLFKH</sequence>
<keyword evidence="4" id="KW-0446">Lipid-binding</keyword>
<dbReference type="GO" id="GO:0032934">
    <property type="term" value="F:sterol binding"/>
    <property type="evidence" value="ECO:0007669"/>
    <property type="project" value="TreeGrafter"/>
</dbReference>
<protein>
    <submittedName>
        <fullName evidence="7">Oxysterol-binding protein-domain-containing protein</fullName>
    </submittedName>
</protein>
<evidence type="ECO:0000313" key="7">
    <source>
        <dbReference type="EMBL" id="CAH7690572.1"/>
    </source>
</evidence>
<dbReference type="SUPFAM" id="SSF144000">
    <property type="entry name" value="Oxysterol-binding protein-like"/>
    <property type="match status" value="1"/>
</dbReference>
<dbReference type="InterPro" id="IPR001849">
    <property type="entry name" value="PH_domain"/>
</dbReference>
<feature type="region of interest" description="Disordered" evidence="5">
    <location>
        <begin position="184"/>
        <end position="253"/>
    </location>
</feature>
<evidence type="ECO:0000256" key="5">
    <source>
        <dbReference type="SAM" id="MobiDB-lite"/>
    </source>
</evidence>
<dbReference type="GO" id="GO:0005829">
    <property type="term" value="C:cytosol"/>
    <property type="evidence" value="ECO:0007669"/>
    <property type="project" value="TreeGrafter"/>
</dbReference>
<dbReference type="InterPro" id="IPR000648">
    <property type="entry name" value="Oxysterol-bd"/>
</dbReference>
<evidence type="ECO:0000256" key="4">
    <source>
        <dbReference type="ARBA" id="ARBA00023121"/>
    </source>
</evidence>
<dbReference type="Gene3D" id="2.30.29.30">
    <property type="entry name" value="Pleckstrin-homology domain (PH domain)/Phosphotyrosine-binding domain (PTB)"/>
    <property type="match status" value="1"/>
</dbReference>
<dbReference type="PROSITE" id="PS50003">
    <property type="entry name" value="PH_DOMAIN"/>
    <property type="match status" value="1"/>
</dbReference>